<accession>A0A562V2I5</accession>
<dbReference type="OrthoDB" id="4549061at2"/>
<proteinExistence type="inferred from homology"/>
<dbReference type="AlphaFoldDB" id="A0A562V2I5"/>
<keyword evidence="4" id="KW-1185">Reference proteome</keyword>
<evidence type="ECO:0000259" key="2">
    <source>
        <dbReference type="Pfam" id="PF08327"/>
    </source>
</evidence>
<gene>
    <name evidence="3" type="ORF">LX16_2826</name>
</gene>
<dbReference type="Gene3D" id="3.30.530.20">
    <property type="match status" value="1"/>
</dbReference>
<dbReference type="Proteomes" id="UP000321617">
    <property type="component" value="Unassembled WGS sequence"/>
</dbReference>
<dbReference type="Pfam" id="PF08327">
    <property type="entry name" value="AHSA1"/>
    <property type="match status" value="1"/>
</dbReference>
<dbReference type="EMBL" id="VLLL01000006">
    <property type="protein sequence ID" value="TWJ12078.1"/>
    <property type="molecule type" value="Genomic_DNA"/>
</dbReference>
<dbReference type="InterPro" id="IPR013538">
    <property type="entry name" value="ASHA1/2-like_C"/>
</dbReference>
<dbReference type="InterPro" id="IPR023393">
    <property type="entry name" value="START-like_dom_sf"/>
</dbReference>
<evidence type="ECO:0000313" key="3">
    <source>
        <dbReference type="EMBL" id="TWJ12078.1"/>
    </source>
</evidence>
<organism evidence="3 4">
    <name type="scientific">Stackebrandtia albiflava</name>
    <dbReference type="NCBI Taxonomy" id="406432"/>
    <lineage>
        <taxon>Bacteria</taxon>
        <taxon>Bacillati</taxon>
        <taxon>Actinomycetota</taxon>
        <taxon>Actinomycetes</taxon>
        <taxon>Glycomycetales</taxon>
        <taxon>Glycomycetaceae</taxon>
        <taxon>Stackebrandtia</taxon>
    </lineage>
</organism>
<evidence type="ECO:0000313" key="4">
    <source>
        <dbReference type="Proteomes" id="UP000321617"/>
    </source>
</evidence>
<protein>
    <submittedName>
        <fullName evidence="3">Activator of Hsp90 ATPase-like protein</fullName>
    </submittedName>
</protein>
<dbReference type="SUPFAM" id="SSF55961">
    <property type="entry name" value="Bet v1-like"/>
    <property type="match status" value="1"/>
</dbReference>
<reference evidence="3 4" key="1">
    <citation type="journal article" date="2013" name="Stand. Genomic Sci.">
        <title>Genomic Encyclopedia of Type Strains, Phase I: The one thousand microbial genomes (KMG-I) project.</title>
        <authorList>
            <person name="Kyrpides N.C."/>
            <person name="Woyke T."/>
            <person name="Eisen J.A."/>
            <person name="Garrity G."/>
            <person name="Lilburn T.G."/>
            <person name="Beck B.J."/>
            <person name="Whitman W.B."/>
            <person name="Hugenholtz P."/>
            <person name="Klenk H.P."/>
        </authorList>
    </citation>
    <scope>NUCLEOTIDE SEQUENCE [LARGE SCALE GENOMIC DNA]</scope>
    <source>
        <strain evidence="3 4">DSM 45044</strain>
    </source>
</reference>
<evidence type="ECO:0000256" key="1">
    <source>
        <dbReference type="ARBA" id="ARBA00006817"/>
    </source>
</evidence>
<comment type="similarity">
    <text evidence="1">Belongs to the AHA1 family.</text>
</comment>
<comment type="caution">
    <text evidence="3">The sequence shown here is derived from an EMBL/GenBank/DDBJ whole genome shotgun (WGS) entry which is preliminary data.</text>
</comment>
<dbReference type="RefSeq" id="WP_147138901.1">
    <property type="nucleotide sequence ID" value="NZ_BAABIJ010000002.1"/>
</dbReference>
<feature type="domain" description="Activator of Hsp90 ATPase homologue 1/2-like C-terminal" evidence="2">
    <location>
        <begin position="63"/>
        <end position="136"/>
    </location>
</feature>
<sequence length="143" mass="15995">MTTPTRPTGLTADAGWQMGVRRTVPADLTDTWHYLVGEGLPVWLGDTTTLPTERHAAYSTADGVTGEVRGYTEYRRIRLTWRPRDLDHDTTLQITLIPAATGTTVAFHQERLRDAAEREAMLAHWREVAGRIDRALRPSRSGG</sequence>
<name>A0A562V2I5_9ACTN</name>